<accession>A0AAP9IJC0</accession>
<dbReference type="Pfam" id="PF08240">
    <property type="entry name" value="ADH_N"/>
    <property type="match status" value="1"/>
</dbReference>
<protein>
    <submittedName>
        <fullName evidence="2">Zinc-binding dehydrogenase</fullName>
    </submittedName>
</protein>
<dbReference type="CDD" id="cd05289">
    <property type="entry name" value="MDR_like_2"/>
    <property type="match status" value="1"/>
</dbReference>
<dbReference type="PANTHER" id="PTHR44013">
    <property type="entry name" value="ZINC-TYPE ALCOHOL DEHYDROGENASE-LIKE PROTEIN C16A3.02C"/>
    <property type="match status" value="1"/>
</dbReference>
<gene>
    <name evidence="2" type="ORF">GMX10_13605</name>
</gene>
<feature type="domain" description="Enoyl reductase (ER)" evidence="1">
    <location>
        <begin position="8"/>
        <end position="300"/>
    </location>
</feature>
<proteinExistence type="predicted"/>
<dbReference type="SUPFAM" id="SSF51735">
    <property type="entry name" value="NAD(P)-binding Rossmann-fold domains"/>
    <property type="match status" value="1"/>
</dbReference>
<dbReference type="InterPro" id="IPR036291">
    <property type="entry name" value="NAD(P)-bd_dom_sf"/>
</dbReference>
<dbReference type="InterPro" id="IPR052733">
    <property type="entry name" value="Chloroplast_QOR"/>
</dbReference>
<organism evidence="2 3">
    <name type="scientific">Pectobacterium parvum</name>
    <dbReference type="NCBI Taxonomy" id="2778550"/>
    <lineage>
        <taxon>Bacteria</taxon>
        <taxon>Pseudomonadati</taxon>
        <taxon>Pseudomonadota</taxon>
        <taxon>Gammaproteobacteria</taxon>
        <taxon>Enterobacterales</taxon>
        <taxon>Pectobacteriaceae</taxon>
        <taxon>Pectobacterium</taxon>
    </lineage>
</organism>
<dbReference type="InterPro" id="IPR011032">
    <property type="entry name" value="GroES-like_sf"/>
</dbReference>
<dbReference type="SMART" id="SM00829">
    <property type="entry name" value="PKS_ER"/>
    <property type="match status" value="1"/>
</dbReference>
<reference evidence="3" key="1">
    <citation type="submission" date="2019-11" db="EMBL/GenBank/DDBJ databases">
        <authorList>
            <person name="Jee S."/>
        </authorList>
    </citation>
    <scope>NUCLEOTIDE SEQUENCE [LARGE SCALE GENOMIC DNA]</scope>
    <source>
        <strain evidence="3">PZ1</strain>
    </source>
</reference>
<dbReference type="PANTHER" id="PTHR44013:SF1">
    <property type="entry name" value="ZINC-TYPE ALCOHOL DEHYDROGENASE-LIKE PROTEIN C16A3.02C"/>
    <property type="match status" value="1"/>
</dbReference>
<evidence type="ECO:0000313" key="2">
    <source>
        <dbReference type="EMBL" id="QHQ24986.1"/>
    </source>
</evidence>
<sequence>MRAIRIHNFTEMPRREDIPMPDIGQNDVLVRVEATALNPLDALVASGIARQFFDITMPITLGTDFAGTIERVGASVTKWNIGDRVIAWVDAGSGGGLADFAVAPAHACVRLPESLSAVQGCAIPTAGITAWHALFSCGKLKAGETVLIHAAAGGVGSFAVQFAHMAGAHVIATASGSGLTLALDLGADEVIDYRSQDFTSLAANVDIVLDLVGGETQSQSYKVLRTGGRLVSTVMPPDEEEAQAYAVTACIFYAKPFADRLDDLVKTIAKRNLKVIIDRAVPFDRFDKAWDHNSTATHVARSSFFHNKTHQPTLG</sequence>
<dbReference type="AlphaFoldDB" id="A0AAP9IJC0"/>
<dbReference type="InterPro" id="IPR020843">
    <property type="entry name" value="ER"/>
</dbReference>
<dbReference type="Proteomes" id="UP000464054">
    <property type="component" value="Chromosome"/>
</dbReference>
<dbReference type="Gene3D" id="3.40.50.720">
    <property type="entry name" value="NAD(P)-binding Rossmann-like Domain"/>
    <property type="match status" value="1"/>
</dbReference>
<dbReference type="Gene3D" id="3.90.180.10">
    <property type="entry name" value="Medium-chain alcohol dehydrogenases, catalytic domain"/>
    <property type="match status" value="1"/>
</dbReference>
<dbReference type="EMBL" id="CP046377">
    <property type="protein sequence ID" value="QHQ24986.1"/>
    <property type="molecule type" value="Genomic_DNA"/>
</dbReference>
<dbReference type="Pfam" id="PF13602">
    <property type="entry name" value="ADH_zinc_N_2"/>
    <property type="match status" value="1"/>
</dbReference>
<dbReference type="SUPFAM" id="SSF50129">
    <property type="entry name" value="GroES-like"/>
    <property type="match status" value="1"/>
</dbReference>
<dbReference type="InterPro" id="IPR013154">
    <property type="entry name" value="ADH-like_N"/>
</dbReference>
<dbReference type="GO" id="GO:0016491">
    <property type="term" value="F:oxidoreductase activity"/>
    <property type="evidence" value="ECO:0007669"/>
    <property type="project" value="InterPro"/>
</dbReference>
<name>A0AAP9IJC0_9GAMM</name>
<evidence type="ECO:0000259" key="1">
    <source>
        <dbReference type="SMART" id="SM00829"/>
    </source>
</evidence>
<evidence type="ECO:0000313" key="3">
    <source>
        <dbReference type="Proteomes" id="UP000464054"/>
    </source>
</evidence>